<reference evidence="1 2" key="1">
    <citation type="journal article" date="2022" name="New Phytol.">
        <title>Ecological generalism drives hyperdiversity of secondary metabolite gene clusters in xylarialean endophytes.</title>
        <authorList>
            <person name="Franco M.E.E."/>
            <person name="Wisecaver J.H."/>
            <person name="Arnold A.E."/>
            <person name="Ju Y.M."/>
            <person name="Slot J.C."/>
            <person name="Ahrendt S."/>
            <person name="Moore L.P."/>
            <person name="Eastman K.E."/>
            <person name="Scott K."/>
            <person name="Konkel Z."/>
            <person name="Mondo S.J."/>
            <person name="Kuo A."/>
            <person name="Hayes R.D."/>
            <person name="Haridas S."/>
            <person name="Andreopoulos B."/>
            <person name="Riley R."/>
            <person name="LaButti K."/>
            <person name="Pangilinan J."/>
            <person name="Lipzen A."/>
            <person name="Amirebrahimi M."/>
            <person name="Yan J."/>
            <person name="Adam C."/>
            <person name="Keymanesh K."/>
            <person name="Ng V."/>
            <person name="Louie K."/>
            <person name="Northen T."/>
            <person name="Drula E."/>
            <person name="Henrissat B."/>
            <person name="Hsieh H.M."/>
            <person name="Youens-Clark K."/>
            <person name="Lutzoni F."/>
            <person name="Miadlikowska J."/>
            <person name="Eastwood D.C."/>
            <person name="Hamelin R.C."/>
            <person name="Grigoriev I.V."/>
            <person name="U'Ren J.M."/>
        </authorList>
    </citation>
    <scope>NUCLEOTIDE SEQUENCE [LARGE SCALE GENOMIC DNA]</scope>
    <source>
        <strain evidence="1 2">CBS 119005</strain>
    </source>
</reference>
<evidence type="ECO:0000313" key="2">
    <source>
        <dbReference type="Proteomes" id="UP001497700"/>
    </source>
</evidence>
<evidence type="ECO:0000313" key="1">
    <source>
        <dbReference type="EMBL" id="KAI4865315.1"/>
    </source>
</evidence>
<gene>
    <name evidence="1" type="ORF">F4820DRAFT_298885</name>
</gene>
<dbReference type="Proteomes" id="UP001497700">
    <property type="component" value="Unassembled WGS sequence"/>
</dbReference>
<protein>
    <submittedName>
        <fullName evidence="1">Uncharacterized protein</fullName>
    </submittedName>
</protein>
<accession>A0ACB9Z0V1</accession>
<organism evidence="1 2">
    <name type="scientific">Hypoxylon rubiginosum</name>
    <dbReference type="NCBI Taxonomy" id="110542"/>
    <lineage>
        <taxon>Eukaryota</taxon>
        <taxon>Fungi</taxon>
        <taxon>Dikarya</taxon>
        <taxon>Ascomycota</taxon>
        <taxon>Pezizomycotina</taxon>
        <taxon>Sordariomycetes</taxon>
        <taxon>Xylariomycetidae</taxon>
        <taxon>Xylariales</taxon>
        <taxon>Hypoxylaceae</taxon>
        <taxon>Hypoxylon</taxon>
    </lineage>
</organism>
<sequence length="224" mass="25111">MPRLESTKQEGSGPEMPWADPVEKRAKADVKEENNDDEMLNMISDGSFANNYGSEELDPEFAAMIAGLVSRSDKMEKEKEKKELTLEELKAEYPPDMIEEMEETLKGWVEGRQHANSVYVVTHAAQVDVVDNADFDFVGTYSDVTAANVRVMSVFHEKYSHLLDGAVFQFNSPPDDDECLWWVDGSGLLSLWAARADEGRYRVRATKQEVGTDGLKGKSVTVHI</sequence>
<keyword evidence="2" id="KW-1185">Reference proteome</keyword>
<comment type="caution">
    <text evidence="1">The sequence shown here is derived from an EMBL/GenBank/DDBJ whole genome shotgun (WGS) entry which is preliminary data.</text>
</comment>
<dbReference type="EMBL" id="MU393473">
    <property type="protein sequence ID" value="KAI4865315.1"/>
    <property type="molecule type" value="Genomic_DNA"/>
</dbReference>
<proteinExistence type="predicted"/>
<name>A0ACB9Z0V1_9PEZI</name>